<dbReference type="EMBL" id="OZ020112">
    <property type="protein sequence ID" value="CAK9264904.1"/>
    <property type="molecule type" value="Genomic_DNA"/>
</dbReference>
<protein>
    <recommendedName>
        <fullName evidence="2">F-box domain-containing protein</fullName>
    </recommendedName>
</protein>
<dbReference type="SUPFAM" id="SSF81383">
    <property type="entry name" value="F-box domain"/>
    <property type="match status" value="1"/>
</dbReference>
<dbReference type="PANTHER" id="PTHR31348">
    <property type="entry name" value="EID1-LIKE F-BOX PROTEIN 2-RELATED"/>
    <property type="match status" value="1"/>
</dbReference>
<dbReference type="InterPro" id="IPR001810">
    <property type="entry name" value="F-box_dom"/>
</dbReference>
<evidence type="ECO:0000259" key="2">
    <source>
        <dbReference type="Pfam" id="PF12937"/>
    </source>
</evidence>
<dbReference type="PANTHER" id="PTHR31348:SF4">
    <property type="entry name" value="PHYTOCHROME A-ASSOCIATED F-BOX PROTEIN"/>
    <property type="match status" value="1"/>
</dbReference>
<evidence type="ECO:0000256" key="1">
    <source>
        <dbReference type="SAM" id="MobiDB-lite"/>
    </source>
</evidence>
<dbReference type="Pfam" id="PF12937">
    <property type="entry name" value="F-box-like"/>
    <property type="match status" value="1"/>
</dbReference>
<keyword evidence="4" id="KW-1185">Reference proteome</keyword>
<dbReference type="Gene3D" id="1.20.1280.50">
    <property type="match status" value="1"/>
</dbReference>
<organism evidence="3 4">
    <name type="scientific">Sphagnum jensenii</name>
    <dbReference type="NCBI Taxonomy" id="128206"/>
    <lineage>
        <taxon>Eukaryota</taxon>
        <taxon>Viridiplantae</taxon>
        <taxon>Streptophyta</taxon>
        <taxon>Embryophyta</taxon>
        <taxon>Bryophyta</taxon>
        <taxon>Sphagnophytina</taxon>
        <taxon>Sphagnopsida</taxon>
        <taxon>Sphagnales</taxon>
        <taxon>Sphagnaceae</taxon>
        <taxon>Sphagnum</taxon>
    </lineage>
</organism>
<feature type="domain" description="F-box" evidence="2">
    <location>
        <begin position="41"/>
        <end position="82"/>
    </location>
</feature>
<accession>A0ABP0WDK1</accession>
<dbReference type="InterPro" id="IPR040267">
    <property type="entry name" value="EID1-like"/>
</dbReference>
<dbReference type="Proteomes" id="UP001497444">
    <property type="component" value="Chromosome 17"/>
</dbReference>
<proteinExistence type="predicted"/>
<evidence type="ECO:0000313" key="3">
    <source>
        <dbReference type="EMBL" id="CAK9264904.1"/>
    </source>
</evidence>
<feature type="region of interest" description="Disordered" evidence="1">
    <location>
        <begin position="156"/>
        <end position="180"/>
    </location>
</feature>
<evidence type="ECO:0000313" key="4">
    <source>
        <dbReference type="Proteomes" id="UP001497444"/>
    </source>
</evidence>
<name>A0ABP0WDK1_9BRYO</name>
<reference evidence="3" key="1">
    <citation type="submission" date="2024-02" db="EMBL/GenBank/DDBJ databases">
        <authorList>
            <consortium name="ELIXIR-Norway"/>
            <consortium name="Elixir Norway"/>
        </authorList>
    </citation>
    <scope>NUCLEOTIDE SEQUENCE</scope>
</reference>
<gene>
    <name evidence="3" type="ORF">CSSPJE1EN1_LOCUS10382</name>
</gene>
<sequence length="370" mass="41072">MGPVVAPVVAPAAVPPSQSVFKQPQPVNPNSLPFFSRISEDILVNVLSRLEDDPRDLARLACVCRRFTNVIRTSCWRHQCMRVLPTVVSELMQSSSQPELLGEPPCGWGSLQKLLVCCPGLRHAGVLLDCFDFGLERAIGKSDDYQIVRKEDLKADASAPSDGRLGSAVGNDVNPHVDGKFESEKSDVMIKPEGSGVLMENKEIKMENSDVEALASSSAAGVSGALCQMTIDSNTNCNHEDPHLAKGIRMLTREQGNKLLASRFRADSLYICDWPGCVHPGEKRMYKLFRGIFKNFKQSHVWRNLRDHQAKKSELSCAFCSALSTWDMVTTFCLRRSFEYHEDGEPVVRAYVCENGHVAGAWTDRPLYNL</sequence>
<dbReference type="CDD" id="cd09917">
    <property type="entry name" value="F-box_SF"/>
    <property type="match status" value="1"/>
</dbReference>
<dbReference type="InterPro" id="IPR036047">
    <property type="entry name" value="F-box-like_dom_sf"/>
</dbReference>